<dbReference type="InterPro" id="IPR012794">
    <property type="entry name" value="PcaR_PcaU"/>
</dbReference>
<comment type="caution">
    <text evidence="6">The sequence shown here is derived from an EMBL/GenBank/DDBJ whole genome shotgun (WGS) entry which is preliminary data.</text>
</comment>
<keyword evidence="7" id="KW-1185">Reference proteome</keyword>
<evidence type="ECO:0000313" key="6">
    <source>
        <dbReference type="EMBL" id="RCW45752.1"/>
    </source>
</evidence>
<gene>
    <name evidence="6" type="ORF">DFQ14_10253</name>
</gene>
<dbReference type="InterPro" id="IPR050707">
    <property type="entry name" value="HTH_MetabolicPath_Reg"/>
</dbReference>
<dbReference type="PANTHER" id="PTHR30136:SF34">
    <property type="entry name" value="TRANSCRIPTIONAL REGULATOR"/>
    <property type="match status" value="1"/>
</dbReference>
<dbReference type="PROSITE" id="PS51077">
    <property type="entry name" value="HTH_ICLR"/>
    <property type="match status" value="1"/>
</dbReference>
<dbReference type="InterPro" id="IPR005471">
    <property type="entry name" value="Tscrpt_reg_IclR_N"/>
</dbReference>
<dbReference type="InterPro" id="IPR036390">
    <property type="entry name" value="WH_DNA-bd_sf"/>
</dbReference>
<evidence type="ECO:0000259" key="4">
    <source>
        <dbReference type="PROSITE" id="PS51077"/>
    </source>
</evidence>
<dbReference type="NCBIfam" id="TIGR02431">
    <property type="entry name" value="pcaR_pcaU"/>
    <property type="match status" value="1"/>
</dbReference>
<dbReference type="SUPFAM" id="SSF55781">
    <property type="entry name" value="GAF domain-like"/>
    <property type="match status" value="1"/>
</dbReference>
<reference evidence="6 7" key="1">
    <citation type="submission" date="2018-07" db="EMBL/GenBank/DDBJ databases">
        <title>Genomic Encyclopedia of Type Strains, Phase III (KMG-III): the genomes of soil and plant-associated and newly described type strains.</title>
        <authorList>
            <person name="Whitman W."/>
        </authorList>
    </citation>
    <scope>NUCLEOTIDE SEQUENCE [LARGE SCALE GENOMIC DNA]</scope>
    <source>
        <strain evidence="6 7">CECT 8575</strain>
    </source>
</reference>
<feature type="domain" description="HTH iclR-type" evidence="4">
    <location>
        <begin position="11"/>
        <end position="71"/>
    </location>
</feature>
<feature type="domain" description="IclR-ED" evidence="5">
    <location>
        <begin position="72"/>
        <end position="256"/>
    </location>
</feature>
<dbReference type="Pfam" id="PF09339">
    <property type="entry name" value="HTH_IclR"/>
    <property type="match status" value="1"/>
</dbReference>
<keyword evidence="3" id="KW-0804">Transcription</keyword>
<dbReference type="AlphaFoldDB" id="A0A368VY32"/>
<evidence type="ECO:0000259" key="5">
    <source>
        <dbReference type="PROSITE" id="PS51078"/>
    </source>
</evidence>
<name>A0A368VY32_9ACTN</name>
<organism evidence="6 7">
    <name type="scientific">Halopolyspora algeriensis</name>
    <dbReference type="NCBI Taxonomy" id="1500506"/>
    <lineage>
        <taxon>Bacteria</taxon>
        <taxon>Bacillati</taxon>
        <taxon>Actinomycetota</taxon>
        <taxon>Actinomycetes</taxon>
        <taxon>Actinomycetes incertae sedis</taxon>
        <taxon>Halopolyspora</taxon>
    </lineage>
</organism>
<keyword evidence="2" id="KW-0238">DNA-binding</keyword>
<dbReference type="GO" id="GO:0003677">
    <property type="term" value="F:DNA binding"/>
    <property type="evidence" value="ECO:0007669"/>
    <property type="project" value="UniProtKB-KW"/>
</dbReference>
<proteinExistence type="predicted"/>
<dbReference type="SMART" id="SM00346">
    <property type="entry name" value="HTH_ICLR"/>
    <property type="match status" value="1"/>
</dbReference>
<dbReference type="EMBL" id="QPJC01000002">
    <property type="protein sequence ID" value="RCW45752.1"/>
    <property type="molecule type" value="Genomic_DNA"/>
</dbReference>
<dbReference type="Gene3D" id="1.10.10.10">
    <property type="entry name" value="Winged helix-like DNA-binding domain superfamily/Winged helix DNA-binding domain"/>
    <property type="match status" value="1"/>
</dbReference>
<sequence length="265" mass="29107">MVKPQERRDYLQSLERGLSVILAFSNHRPHLSLGDLAEATGLSRPTVRRIVLTLEELGYIHSEGRQFSLTPHVLALGNAYLSSLNITEVAQPFMEEVTRITGQTCSLAALDGDHAMTLARVPTRRVLSITLTTGSRLPAYATSMGRVLLAGLPDTELDSFLENAELDPLTPRTTTDPDQLRTIIAEVRQQGWALVDQELEEGVRSFSAPIRDFTGRVLASLSMSCATVQVSLETIREEHLPALIKTARDISERLGAHIGRDDEAG</sequence>
<dbReference type="InterPro" id="IPR036388">
    <property type="entry name" value="WH-like_DNA-bd_sf"/>
</dbReference>
<dbReference type="Pfam" id="PF01614">
    <property type="entry name" value="IclR_C"/>
    <property type="match status" value="1"/>
</dbReference>
<evidence type="ECO:0000256" key="3">
    <source>
        <dbReference type="ARBA" id="ARBA00023163"/>
    </source>
</evidence>
<dbReference type="Gene3D" id="3.30.450.40">
    <property type="match status" value="1"/>
</dbReference>
<dbReference type="Proteomes" id="UP000253495">
    <property type="component" value="Unassembled WGS sequence"/>
</dbReference>
<dbReference type="OrthoDB" id="9807558at2"/>
<dbReference type="GO" id="GO:0045893">
    <property type="term" value="P:positive regulation of DNA-templated transcription"/>
    <property type="evidence" value="ECO:0007669"/>
    <property type="project" value="InterPro"/>
</dbReference>
<accession>A0A368VY32</accession>
<dbReference type="InterPro" id="IPR014757">
    <property type="entry name" value="Tscrpt_reg_IclR_C"/>
</dbReference>
<dbReference type="GO" id="GO:0003700">
    <property type="term" value="F:DNA-binding transcription factor activity"/>
    <property type="evidence" value="ECO:0007669"/>
    <property type="project" value="TreeGrafter"/>
</dbReference>
<dbReference type="PANTHER" id="PTHR30136">
    <property type="entry name" value="HELIX-TURN-HELIX TRANSCRIPTIONAL REGULATOR, ICLR FAMILY"/>
    <property type="match status" value="1"/>
</dbReference>
<dbReference type="SMART" id="SM00419">
    <property type="entry name" value="HTH_CRP"/>
    <property type="match status" value="1"/>
</dbReference>
<evidence type="ECO:0000256" key="1">
    <source>
        <dbReference type="ARBA" id="ARBA00023015"/>
    </source>
</evidence>
<dbReference type="GO" id="GO:0046278">
    <property type="term" value="P:3,4-dihydroxybenzoate metabolic process"/>
    <property type="evidence" value="ECO:0007669"/>
    <property type="project" value="InterPro"/>
</dbReference>
<evidence type="ECO:0000313" key="7">
    <source>
        <dbReference type="Proteomes" id="UP000253495"/>
    </source>
</evidence>
<dbReference type="RefSeq" id="WP_114451638.1">
    <property type="nucleotide sequence ID" value="NZ_QPJC01000002.1"/>
</dbReference>
<dbReference type="PROSITE" id="PS51078">
    <property type="entry name" value="ICLR_ED"/>
    <property type="match status" value="1"/>
</dbReference>
<protein>
    <submittedName>
        <fullName evidence="6">IclR family transcriptional regulator</fullName>
    </submittedName>
</protein>
<dbReference type="InterPro" id="IPR029016">
    <property type="entry name" value="GAF-like_dom_sf"/>
</dbReference>
<dbReference type="SUPFAM" id="SSF46785">
    <property type="entry name" value="Winged helix' DNA-binding domain"/>
    <property type="match status" value="1"/>
</dbReference>
<dbReference type="InterPro" id="IPR012318">
    <property type="entry name" value="HTH_CRP"/>
</dbReference>
<evidence type="ECO:0000256" key="2">
    <source>
        <dbReference type="ARBA" id="ARBA00023125"/>
    </source>
</evidence>
<keyword evidence="1" id="KW-0805">Transcription regulation</keyword>
<dbReference type="GO" id="GO:0045892">
    <property type="term" value="P:negative regulation of DNA-templated transcription"/>
    <property type="evidence" value="ECO:0007669"/>
    <property type="project" value="TreeGrafter"/>
</dbReference>